<evidence type="ECO:0000313" key="1">
    <source>
        <dbReference type="EMBL" id="MFN6543537.1"/>
    </source>
</evidence>
<comment type="caution">
    <text evidence="1">The sequence shown here is derived from an EMBL/GenBank/DDBJ whole genome shotgun (WGS) entry which is preliminary data.</text>
</comment>
<name>A0ABW9L905_9MYCO</name>
<dbReference type="RefSeq" id="WP_409543095.1">
    <property type="nucleotide sequence ID" value="NZ_JBKBDD010000003.1"/>
</dbReference>
<keyword evidence="2" id="KW-1185">Reference proteome</keyword>
<protein>
    <submittedName>
        <fullName evidence="1">Uncharacterized protein</fullName>
    </submittedName>
</protein>
<dbReference type="EMBL" id="JBKBDD010000003">
    <property type="protein sequence ID" value="MFN6543537.1"/>
    <property type="molecule type" value="Genomic_DNA"/>
</dbReference>
<gene>
    <name evidence="1" type="ORF">ACK4CT_10135</name>
</gene>
<organism evidence="1 2">
    <name type="scientific">Mycolicibacterium nivoides</name>
    <dbReference type="NCBI Taxonomy" id="2487344"/>
    <lineage>
        <taxon>Bacteria</taxon>
        <taxon>Bacillati</taxon>
        <taxon>Actinomycetota</taxon>
        <taxon>Actinomycetes</taxon>
        <taxon>Mycobacteriales</taxon>
        <taxon>Mycobacteriaceae</taxon>
        <taxon>Mycolicibacterium</taxon>
    </lineage>
</organism>
<reference evidence="1 2" key="1">
    <citation type="submission" date="2024-12" db="EMBL/GenBank/DDBJ databases">
        <title>The coexistence of Mycolicibacterium septicum and Mycolicibacterium nivoides in clinical samples.</title>
        <authorList>
            <person name="Wang C."/>
            <person name="Feng Y."/>
            <person name="Zong Z."/>
        </authorList>
    </citation>
    <scope>NUCLEOTIDE SEQUENCE [LARGE SCALE GENOMIC DNA]</scope>
    <source>
        <strain evidence="1 2">120309</strain>
    </source>
</reference>
<evidence type="ECO:0000313" key="2">
    <source>
        <dbReference type="Proteomes" id="UP001635816"/>
    </source>
</evidence>
<proteinExistence type="predicted"/>
<dbReference type="Proteomes" id="UP001635816">
    <property type="component" value="Unassembled WGS sequence"/>
</dbReference>
<sequence length="72" mass="8350">MSRRYRIGDPVRIGRGKRVYRVRHVFPTGEVKLAADAKHPDAAKRVPDEFRSYRPDELVRVVSEEVCGDQRV</sequence>
<accession>A0ABW9L905</accession>